<sequence>MITRRQAVAALASATLLSSVRGGAAQAGPTFRIGALNPITGAGAAYGTGMQKMILAAAEEVNAAGGAGGRRIEILAEDDQSQPQAGVLAAKKLIEIDKIQALVGVWSSGVALATIPIANDANVIFMATSGAPEMTSPQVNSKKLVYRFNTTGDGFGKAFAEICGKEGFKRPATMAFNNASAIGIVEGFRKAWEAKGGKVVEAVVYEPSQPSYRSELQRVLAAKPDVVVLGSYLADTTIIVREWFQTGDTQKWLIPGHAANADLIKAVGPNASEGLMVVNSISNEASTAYSRYDAAYRKATRESGAVNIYAAMAWDMVIVLALAIEAAGPNAEIYAINAKIKEIANPPGKQVSSFAEGKEALKAGKINYEGASSAVDFNDLSDVTPDFDLAVIEHGKINRKYIVKI</sequence>
<name>B8ISL4_METNO</name>
<dbReference type="PANTHER" id="PTHR30483:SF6">
    <property type="entry name" value="PERIPLASMIC BINDING PROTEIN OF ABC TRANSPORTER FOR NATURAL AMINO ACIDS"/>
    <property type="match status" value="1"/>
</dbReference>
<reference evidence="6 7" key="1">
    <citation type="submission" date="2009-01" db="EMBL/GenBank/DDBJ databases">
        <title>Complete sequence of chromosome of Methylobacterium nodulans ORS 2060.</title>
        <authorList>
            <consortium name="US DOE Joint Genome Institute"/>
            <person name="Lucas S."/>
            <person name="Copeland A."/>
            <person name="Lapidus A."/>
            <person name="Glavina del Rio T."/>
            <person name="Dalin E."/>
            <person name="Tice H."/>
            <person name="Bruce D."/>
            <person name="Goodwin L."/>
            <person name="Pitluck S."/>
            <person name="Sims D."/>
            <person name="Brettin T."/>
            <person name="Detter J.C."/>
            <person name="Han C."/>
            <person name="Larimer F."/>
            <person name="Land M."/>
            <person name="Hauser L."/>
            <person name="Kyrpides N."/>
            <person name="Ivanova N."/>
            <person name="Marx C.J."/>
            <person name="Richardson P."/>
        </authorList>
    </citation>
    <scope>NUCLEOTIDE SEQUENCE [LARGE SCALE GENOMIC DNA]</scope>
    <source>
        <strain evidence="7">LMG 21967 / CNCM I-2342 / ORS 2060</strain>
    </source>
</reference>
<dbReference type="HOGENOM" id="CLU_027128_5_0_5"/>
<feature type="signal peptide" evidence="4">
    <location>
        <begin position="1"/>
        <end position="27"/>
    </location>
</feature>
<dbReference type="AlphaFoldDB" id="B8ISL4"/>
<keyword evidence="3" id="KW-0813">Transport</keyword>
<organism evidence="6 7">
    <name type="scientific">Methylobacterium nodulans (strain LMG 21967 / CNCM I-2342 / ORS 2060)</name>
    <dbReference type="NCBI Taxonomy" id="460265"/>
    <lineage>
        <taxon>Bacteria</taxon>
        <taxon>Pseudomonadati</taxon>
        <taxon>Pseudomonadota</taxon>
        <taxon>Alphaproteobacteria</taxon>
        <taxon>Hyphomicrobiales</taxon>
        <taxon>Methylobacteriaceae</taxon>
        <taxon>Methylobacterium</taxon>
    </lineage>
</organism>
<dbReference type="RefSeq" id="WP_015930504.1">
    <property type="nucleotide sequence ID" value="NC_011894.1"/>
</dbReference>
<dbReference type="InterPro" id="IPR028082">
    <property type="entry name" value="Peripla_BP_I"/>
</dbReference>
<proteinExistence type="inferred from homology"/>
<feature type="domain" description="Leucine-binding protein" evidence="5">
    <location>
        <begin position="31"/>
        <end position="338"/>
    </location>
</feature>
<gene>
    <name evidence="6" type="ordered locus">Mnod_3964</name>
</gene>
<keyword evidence="7" id="KW-1185">Reference proteome</keyword>
<dbReference type="InterPro" id="IPR051010">
    <property type="entry name" value="BCAA_transport"/>
</dbReference>
<feature type="chain" id="PRO_5002874340" evidence="4">
    <location>
        <begin position="28"/>
        <end position="405"/>
    </location>
</feature>
<evidence type="ECO:0000313" key="6">
    <source>
        <dbReference type="EMBL" id="ACL58854.1"/>
    </source>
</evidence>
<dbReference type="EMBL" id="CP001349">
    <property type="protein sequence ID" value="ACL58854.1"/>
    <property type="molecule type" value="Genomic_DNA"/>
</dbReference>
<dbReference type="Gene3D" id="3.40.50.2300">
    <property type="match status" value="2"/>
</dbReference>
<comment type="similarity">
    <text evidence="1">Belongs to the leucine-binding protein family.</text>
</comment>
<dbReference type="GO" id="GO:0006865">
    <property type="term" value="P:amino acid transport"/>
    <property type="evidence" value="ECO:0007669"/>
    <property type="project" value="UniProtKB-KW"/>
</dbReference>
<evidence type="ECO:0000259" key="5">
    <source>
        <dbReference type="Pfam" id="PF13458"/>
    </source>
</evidence>
<dbReference type="PANTHER" id="PTHR30483">
    <property type="entry name" value="LEUCINE-SPECIFIC-BINDING PROTEIN"/>
    <property type="match status" value="1"/>
</dbReference>
<dbReference type="Pfam" id="PF13458">
    <property type="entry name" value="Peripla_BP_6"/>
    <property type="match status" value="1"/>
</dbReference>
<dbReference type="KEGG" id="mno:Mnod_3964"/>
<protein>
    <submittedName>
        <fullName evidence="6">Extracellular ligand-binding receptor</fullName>
    </submittedName>
</protein>
<dbReference type="STRING" id="460265.Mnod_3964"/>
<dbReference type="SUPFAM" id="SSF53822">
    <property type="entry name" value="Periplasmic binding protein-like I"/>
    <property type="match status" value="1"/>
</dbReference>
<evidence type="ECO:0000313" key="7">
    <source>
        <dbReference type="Proteomes" id="UP000008207"/>
    </source>
</evidence>
<evidence type="ECO:0000256" key="2">
    <source>
        <dbReference type="ARBA" id="ARBA00022729"/>
    </source>
</evidence>
<accession>B8ISL4</accession>
<keyword evidence="2 4" id="KW-0732">Signal</keyword>
<evidence type="ECO:0000256" key="3">
    <source>
        <dbReference type="ARBA" id="ARBA00022970"/>
    </source>
</evidence>
<keyword evidence="6" id="KW-0675">Receptor</keyword>
<dbReference type="CDD" id="cd06346">
    <property type="entry name" value="PBP1_ABC_ligand_binding-like"/>
    <property type="match status" value="1"/>
</dbReference>
<evidence type="ECO:0000256" key="1">
    <source>
        <dbReference type="ARBA" id="ARBA00010062"/>
    </source>
</evidence>
<dbReference type="eggNOG" id="COG0683">
    <property type="taxonomic scope" value="Bacteria"/>
</dbReference>
<dbReference type="InterPro" id="IPR028081">
    <property type="entry name" value="Leu-bd"/>
</dbReference>
<dbReference type="OrthoDB" id="9768099at2"/>
<evidence type="ECO:0000256" key="4">
    <source>
        <dbReference type="SAM" id="SignalP"/>
    </source>
</evidence>
<keyword evidence="3" id="KW-0029">Amino-acid transport</keyword>
<dbReference type="Proteomes" id="UP000008207">
    <property type="component" value="Chromosome"/>
</dbReference>